<keyword evidence="2" id="KW-0342">GTP-binding</keyword>
<dbReference type="SMART" id="SM00173">
    <property type="entry name" value="RAS"/>
    <property type="match status" value="1"/>
</dbReference>
<dbReference type="PRINTS" id="PR00449">
    <property type="entry name" value="RASTRNSFRMNG"/>
</dbReference>
<evidence type="ECO:0000256" key="2">
    <source>
        <dbReference type="ARBA" id="ARBA00023134"/>
    </source>
</evidence>
<keyword evidence="1" id="KW-0547">Nucleotide-binding</keyword>
<name>A0A8C8ZEY1_PROSS</name>
<keyword evidence="4" id="KW-1185">Reference proteome</keyword>
<proteinExistence type="predicted"/>
<dbReference type="GO" id="GO:0003924">
    <property type="term" value="F:GTPase activity"/>
    <property type="evidence" value="ECO:0007669"/>
    <property type="project" value="InterPro"/>
</dbReference>
<dbReference type="AlphaFoldDB" id="A0A8C8ZEY1"/>
<evidence type="ECO:0000313" key="3">
    <source>
        <dbReference type="Ensembl" id="ENSPSMP00000014522.1"/>
    </source>
</evidence>
<evidence type="ECO:0000256" key="1">
    <source>
        <dbReference type="ARBA" id="ARBA00022741"/>
    </source>
</evidence>
<organism evidence="3 4">
    <name type="scientific">Prolemur simus</name>
    <name type="common">Greater bamboo lemur</name>
    <name type="synonym">Hapalemur simus</name>
    <dbReference type="NCBI Taxonomy" id="1328070"/>
    <lineage>
        <taxon>Eukaryota</taxon>
        <taxon>Metazoa</taxon>
        <taxon>Chordata</taxon>
        <taxon>Craniata</taxon>
        <taxon>Vertebrata</taxon>
        <taxon>Euteleostomi</taxon>
        <taxon>Mammalia</taxon>
        <taxon>Eutheria</taxon>
        <taxon>Euarchontoglires</taxon>
        <taxon>Primates</taxon>
        <taxon>Strepsirrhini</taxon>
        <taxon>Lemuriformes</taxon>
        <taxon>Lemuridae</taxon>
        <taxon>Prolemur</taxon>
    </lineage>
</organism>
<dbReference type="Ensembl" id="ENSPSMT00000016865.1">
    <property type="protein sequence ID" value="ENSPSMP00000014522.1"/>
    <property type="gene ID" value="ENSPSMG00000010403.1"/>
</dbReference>
<evidence type="ECO:0000313" key="4">
    <source>
        <dbReference type="Proteomes" id="UP000694414"/>
    </source>
</evidence>
<dbReference type="PANTHER" id="PTHR47979">
    <property type="entry name" value="DRAB11-RELATED"/>
    <property type="match status" value="1"/>
</dbReference>
<accession>A0A8C8ZEY1</accession>
<dbReference type="SMART" id="SM00175">
    <property type="entry name" value="RAB"/>
    <property type="match status" value="1"/>
</dbReference>
<dbReference type="GeneTree" id="ENSGT00940000164873"/>
<dbReference type="Proteomes" id="UP000694414">
    <property type="component" value="Unplaced"/>
</dbReference>
<protein>
    <submittedName>
        <fullName evidence="3">Uncharacterized protein</fullName>
    </submittedName>
</protein>
<reference evidence="3" key="1">
    <citation type="submission" date="2025-08" db="UniProtKB">
        <authorList>
            <consortium name="Ensembl"/>
        </authorList>
    </citation>
    <scope>IDENTIFICATION</scope>
</reference>
<dbReference type="Gene3D" id="3.40.50.300">
    <property type="entry name" value="P-loop containing nucleotide triphosphate hydrolases"/>
    <property type="match status" value="1"/>
</dbReference>
<dbReference type="SUPFAM" id="SSF52540">
    <property type="entry name" value="P-loop containing nucleoside triphosphate hydrolases"/>
    <property type="match status" value="1"/>
</dbReference>
<dbReference type="InterPro" id="IPR050209">
    <property type="entry name" value="Rab_GTPases_membrane_traffic"/>
</dbReference>
<dbReference type="PROSITE" id="PS51419">
    <property type="entry name" value="RAB"/>
    <property type="match status" value="1"/>
</dbReference>
<sequence>MDTVWQYQFCVILPGDSNVGKLSLLGRYTEGIFVNDITQMVGVNFSVHLWKWTLSSRWIQFWDTVGQEGSETCSYYQNSAGVLLLFDITNRISFESVAWSYWEVLEKVKPFNILILVYRVMPEKGNKLAPSLGIHYVEISAKSNSNISTAFEQLTQEIYEAVKRGLMGPNSEWEGVKCRVLLWAKLQEEEIQSRSRWMRLF</sequence>
<dbReference type="InterPro" id="IPR027417">
    <property type="entry name" value="P-loop_NTPase"/>
</dbReference>
<dbReference type="InterPro" id="IPR001806">
    <property type="entry name" value="Small_GTPase"/>
</dbReference>
<dbReference type="SMART" id="SM00174">
    <property type="entry name" value="RHO"/>
    <property type="match status" value="1"/>
</dbReference>
<dbReference type="GO" id="GO:0005525">
    <property type="term" value="F:GTP binding"/>
    <property type="evidence" value="ECO:0007669"/>
    <property type="project" value="UniProtKB-KW"/>
</dbReference>
<dbReference type="Pfam" id="PF00071">
    <property type="entry name" value="Ras"/>
    <property type="match status" value="1"/>
</dbReference>
<reference evidence="3" key="2">
    <citation type="submission" date="2025-09" db="UniProtKB">
        <authorList>
            <consortium name="Ensembl"/>
        </authorList>
    </citation>
    <scope>IDENTIFICATION</scope>
</reference>